<dbReference type="SMART" id="SM00666">
    <property type="entry name" value="PB1"/>
    <property type="match status" value="1"/>
</dbReference>
<dbReference type="PANTHER" id="PTHR32002">
    <property type="entry name" value="PROTEIN NLP8"/>
    <property type="match status" value="1"/>
</dbReference>
<dbReference type="Pfam" id="PF22922">
    <property type="entry name" value="GAF_NLP"/>
    <property type="match status" value="2"/>
</dbReference>
<dbReference type="Pfam" id="PF00564">
    <property type="entry name" value="PB1"/>
    <property type="match status" value="1"/>
</dbReference>
<evidence type="ECO:0000313" key="4">
    <source>
        <dbReference type="Proteomes" id="UP000245207"/>
    </source>
</evidence>
<dbReference type="SUPFAM" id="SSF54277">
    <property type="entry name" value="CAD &amp; PB1 domains"/>
    <property type="match status" value="1"/>
</dbReference>
<dbReference type="Gene3D" id="3.10.20.90">
    <property type="entry name" value="Phosphatidylinositol 3-kinase Catalytic Subunit, Chain A, domain 1"/>
    <property type="match status" value="1"/>
</dbReference>
<sequence>MHCVTYRFNVVIQFWAPSEEGLLLTCDQPFVSSTVTHPDPGVNLFEKYRLYSQNYRYNIDVNKFEVENVDPMIINGPPATAFLNHLQEIEPIDCTTVHKLSPLLRYAFEECKFTSYFMLPVFDTSQSSSSSCAGVVECCTDMDGLGSVLLMVKHALNVYFFIYLFHNVGLSTFRVQECPAYMAIPGLKRATYEINEALDIVCESHDLAIAQVWIPYDIENHVPSPSSLEGNLTRQKIAFKLTGSCVDLHDDNLYGFKKYYDTCYLLPLNFGDGLVGKALQTYEPHFCRDLYDLPMTRDKKLVLLLSSSYKSLFTGCNNPLPPKKNSSIKCSCLAICLRSIDTGDIDYAFEFLWPRSRNYFILLESLLLTLKSCLPSFKFASGEQLGDELRVVDVKNSTGSGIGFFKIFEGNRISQIHKALADRKLVAEDHISSSHVKSNTTPVPKHRECTRKQIGRSVNEDAENYADYFSACNLLDASGLTQPTVVKRNLSEYESQSDSNDDSPNQDDDSPNKDILIINLEYADDVFNLNLPIPLATLAVVKKEINKRCKLNPETYKLKYLDEDGDWILMTSDELIKHCIECQRTVNGSHMRLRVLPLTR</sequence>
<dbReference type="CDD" id="cd05992">
    <property type="entry name" value="PB1"/>
    <property type="match status" value="1"/>
</dbReference>
<name>A0A2U1NXV1_ARTAN</name>
<feature type="region of interest" description="Disordered" evidence="1">
    <location>
        <begin position="433"/>
        <end position="452"/>
    </location>
</feature>
<evidence type="ECO:0000313" key="3">
    <source>
        <dbReference type="EMBL" id="PWA78345.1"/>
    </source>
</evidence>
<feature type="compositionally biased region" description="Acidic residues" evidence="1">
    <location>
        <begin position="499"/>
        <end position="509"/>
    </location>
</feature>
<feature type="domain" description="PB1" evidence="2">
    <location>
        <begin position="515"/>
        <end position="598"/>
    </location>
</feature>
<reference evidence="3 4" key="1">
    <citation type="journal article" date="2018" name="Mol. Plant">
        <title>The genome of Artemisia annua provides insight into the evolution of Asteraceae family and artemisinin biosynthesis.</title>
        <authorList>
            <person name="Shen Q."/>
            <person name="Zhang L."/>
            <person name="Liao Z."/>
            <person name="Wang S."/>
            <person name="Yan T."/>
            <person name="Shi P."/>
            <person name="Liu M."/>
            <person name="Fu X."/>
            <person name="Pan Q."/>
            <person name="Wang Y."/>
            <person name="Lv Z."/>
            <person name="Lu X."/>
            <person name="Zhang F."/>
            <person name="Jiang W."/>
            <person name="Ma Y."/>
            <person name="Chen M."/>
            <person name="Hao X."/>
            <person name="Li L."/>
            <person name="Tang Y."/>
            <person name="Lv G."/>
            <person name="Zhou Y."/>
            <person name="Sun X."/>
            <person name="Brodelius P.E."/>
            <person name="Rose J.K.C."/>
            <person name="Tang K."/>
        </authorList>
    </citation>
    <scope>NUCLEOTIDE SEQUENCE [LARGE SCALE GENOMIC DNA]</scope>
    <source>
        <strain evidence="4">cv. Huhao1</strain>
        <tissue evidence="3">Leaf</tissue>
    </source>
</reference>
<dbReference type="STRING" id="35608.A0A2U1NXV1"/>
<evidence type="ECO:0000256" key="1">
    <source>
        <dbReference type="SAM" id="MobiDB-lite"/>
    </source>
</evidence>
<evidence type="ECO:0000259" key="2">
    <source>
        <dbReference type="SMART" id="SM00666"/>
    </source>
</evidence>
<dbReference type="OrthoDB" id="1261306at2759"/>
<dbReference type="AlphaFoldDB" id="A0A2U1NXV1"/>
<comment type="caution">
    <text evidence="3">The sequence shown here is derived from an EMBL/GenBank/DDBJ whole genome shotgun (WGS) entry which is preliminary data.</text>
</comment>
<accession>A0A2U1NXV1</accession>
<feature type="compositionally biased region" description="Polar residues" evidence="1">
    <location>
        <begin position="433"/>
        <end position="442"/>
    </location>
</feature>
<gene>
    <name evidence="3" type="ORF">CTI12_AA215930</name>
</gene>
<dbReference type="EMBL" id="PKPP01002001">
    <property type="protein sequence ID" value="PWA78345.1"/>
    <property type="molecule type" value="Genomic_DNA"/>
</dbReference>
<keyword evidence="4" id="KW-1185">Reference proteome</keyword>
<proteinExistence type="predicted"/>
<dbReference type="GO" id="GO:0003700">
    <property type="term" value="F:DNA-binding transcription factor activity"/>
    <property type="evidence" value="ECO:0007669"/>
    <property type="project" value="InterPro"/>
</dbReference>
<dbReference type="InterPro" id="IPR000270">
    <property type="entry name" value="PB1_dom"/>
</dbReference>
<organism evidence="3 4">
    <name type="scientific">Artemisia annua</name>
    <name type="common">Sweet wormwood</name>
    <dbReference type="NCBI Taxonomy" id="35608"/>
    <lineage>
        <taxon>Eukaryota</taxon>
        <taxon>Viridiplantae</taxon>
        <taxon>Streptophyta</taxon>
        <taxon>Embryophyta</taxon>
        <taxon>Tracheophyta</taxon>
        <taxon>Spermatophyta</taxon>
        <taxon>Magnoliopsida</taxon>
        <taxon>eudicotyledons</taxon>
        <taxon>Gunneridae</taxon>
        <taxon>Pentapetalae</taxon>
        <taxon>asterids</taxon>
        <taxon>campanulids</taxon>
        <taxon>Asterales</taxon>
        <taxon>Asteraceae</taxon>
        <taxon>Asteroideae</taxon>
        <taxon>Anthemideae</taxon>
        <taxon>Artemisiinae</taxon>
        <taxon>Artemisia</taxon>
    </lineage>
</organism>
<feature type="region of interest" description="Disordered" evidence="1">
    <location>
        <begin position="492"/>
        <end position="511"/>
    </location>
</feature>
<dbReference type="Proteomes" id="UP000245207">
    <property type="component" value="Unassembled WGS sequence"/>
</dbReference>
<dbReference type="InterPro" id="IPR045012">
    <property type="entry name" value="NLP"/>
</dbReference>
<dbReference type="InterPro" id="IPR055081">
    <property type="entry name" value="NLP1-9_GAF"/>
</dbReference>
<dbReference type="PANTHER" id="PTHR32002:SF49">
    <property type="entry name" value="BILE ACID:SODIUM SYMPORTER_ARSENICAL RESISTANCE PROTEIN ACR3-RELATED"/>
    <property type="match status" value="1"/>
</dbReference>
<protein>
    <submittedName>
        <fullName evidence="3">NIN-like protein</fullName>
    </submittedName>
</protein>